<keyword evidence="3" id="KW-1185">Reference proteome</keyword>
<feature type="chain" id="PRO_5004015938" description="Lipoprotein" evidence="1">
    <location>
        <begin position="31"/>
        <end position="133"/>
    </location>
</feature>
<feature type="signal peptide" evidence="1">
    <location>
        <begin position="1"/>
        <end position="30"/>
    </location>
</feature>
<protein>
    <recommendedName>
        <fullName evidence="4">Lipoprotein</fullName>
    </recommendedName>
</protein>
<dbReference type="Proteomes" id="UP000011721">
    <property type="component" value="Chromosome"/>
</dbReference>
<name>M1NB31_DESSD</name>
<dbReference type="HOGENOM" id="CLU_1925610_0_0_7"/>
<accession>M1NB31</accession>
<dbReference type="AlphaFoldDB" id="M1NB31"/>
<dbReference type="EMBL" id="CP003985">
    <property type="protein sequence ID" value="AGF76999.1"/>
    <property type="molecule type" value="Genomic_DNA"/>
</dbReference>
<evidence type="ECO:0000313" key="3">
    <source>
        <dbReference type="Proteomes" id="UP000011721"/>
    </source>
</evidence>
<evidence type="ECO:0008006" key="4">
    <source>
        <dbReference type="Google" id="ProtNLM"/>
    </source>
</evidence>
<evidence type="ECO:0000256" key="1">
    <source>
        <dbReference type="SAM" id="SignalP"/>
    </source>
</evidence>
<evidence type="ECO:0000313" key="2">
    <source>
        <dbReference type="EMBL" id="AGF76999.1"/>
    </source>
</evidence>
<dbReference type="KEGG" id="dsf:UWK_00414"/>
<sequence>MAKVKRENMVIKYILCVAMAVLVSSCSSTSYNVAPDQARPAFNGEVLVFEKSVPENIKYSVIGDFVSQSEWYGGAGETANAAVKEAAAKGANGMLIEAQGHRVTALSWASPYTEGKLLWIDNYDVAQGQQVKK</sequence>
<dbReference type="RefSeq" id="WP_015402697.1">
    <property type="nucleotide sequence ID" value="NC_020304.1"/>
</dbReference>
<organism evidence="2 3">
    <name type="scientific">Desulfocapsa sulfexigens (strain DSM 10523 / SB164P1)</name>
    <dbReference type="NCBI Taxonomy" id="1167006"/>
    <lineage>
        <taxon>Bacteria</taxon>
        <taxon>Pseudomonadati</taxon>
        <taxon>Thermodesulfobacteriota</taxon>
        <taxon>Desulfobulbia</taxon>
        <taxon>Desulfobulbales</taxon>
        <taxon>Desulfocapsaceae</taxon>
        <taxon>Desulfocapsa</taxon>
    </lineage>
</organism>
<proteinExistence type="predicted"/>
<gene>
    <name evidence="2" type="ordered locus">UWK_00414</name>
</gene>
<reference evidence="3" key="1">
    <citation type="journal article" date="2013" name="Stand. Genomic Sci.">
        <title>Complete genome sequence of Desulfocapsa sulfexigens, a marine deltaproteobacterium specialized in disproportionating inorganic sulfur compounds.</title>
        <authorList>
            <person name="Finster K.W."/>
            <person name="Kjeldsen K.U."/>
            <person name="Kube M."/>
            <person name="Reinhardt R."/>
            <person name="Mussmann M."/>
            <person name="Amann R."/>
            <person name="Schreiber L."/>
        </authorList>
    </citation>
    <scope>NUCLEOTIDE SEQUENCE [LARGE SCALE GENOMIC DNA]</scope>
    <source>
        <strain evidence="3">DSM 10523 / SB164P1</strain>
    </source>
</reference>
<dbReference type="PROSITE" id="PS51257">
    <property type="entry name" value="PROKAR_LIPOPROTEIN"/>
    <property type="match status" value="1"/>
</dbReference>
<dbReference type="OrthoDB" id="5819337at2"/>
<keyword evidence="1" id="KW-0732">Signal</keyword>